<dbReference type="EMBL" id="QPFP01000009">
    <property type="protein sequence ID" value="TEB34706.1"/>
    <property type="molecule type" value="Genomic_DNA"/>
</dbReference>
<name>A0A4Y7TKK9_COPMI</name>
<dbReference type="Proteomes" id="UP000298030">
    <property type="component" value="Unassembled WGS sequence"/>
</dbReference>
<organism evidence="1 2">
    <name type="scientific">Coprinellus micaceus</name>
    <name type="common">Glistening ink-cap mushroom</name>
    <name type="synonym">Coprinus micaceus</name>
    <dbReference type="NCBI Taxonomy" id="71717"/>
    <lineage>
        <taxon>Eukaryota</taxon>
        <taxon>Fungi</taxon>
        <taxon>Dikarya</taxon>
        <taxon>Basidiomycota</taxon>
        <taxon>Agaricomycotina</taxon>
        <taxon>Agaricomycetes</taxon>
        <taxon>Agaricomycetidae</taxon>
        <taxon>Agaricales</taxon>
        <taxon>Agaricineae</taxon>
        <taxon>Psathyrellaceae</taxon>
        <taxon>Coprinellus</taxon>
    </lineage>
</organism>
<accession>A0A4Y7TKK9</accession>
<protein>
    <submittedName>
        <fullName evidence="1">Uncharacterized protein</fullName>
    </submittedName>
</protein>
<dbReference type="AlphaFoldDB" id="A0A4Y7TKK9"/>
<reference evidence="1 2" key="1">
    <citation type="journal article" date="2019" name="Nat. Ecol. Evol.">
        <title>Megaphylogeny resolves global patterns of mushroom evolution.</title>
        <authorList>
            <person name="Varga T."/>
            <person name="Krizsan K."/>
            <person name="Foldi C."/>
            <person name="Dima B."/>
            <person name="Sanchez-Garcia M."/>
            <person name="Sanchez-Ramirez S."/>
            <person name="Szollosi G.J."/>
            <person name="Szarkandi J.G."/>
            <person name="Papp V."/>
            <person name="Albert L."/>
            <person name="Andreopoulos W."/>
            <person name="Angelini C."/>
            <person name="Antonin V."/>
            <person name="Barry K.W."/>
            <person name="Bougher N.L."/>
            <person name="Buchanan P."/>
            <person name="Buyck B."/>
            <person name="Bense V."/>
            <person name="Catcheside P."/>
            <person name="Chovatia M."/>
            <person name="Cooper J."/>
            <person name="Damon W."/>
            <person name="Desjardin D."/>
            <person name="Finy P."/>
            <person name="Geml J."/>
            <person name="Haridas S."/>
            <person name="Hughes K."/>
            <person name="Justo A."/>
            <person name="Karasinski D."/>
            <person name="Kautmanova I."/>
            <person name="Kiss B."/>
            <person name="Kocsube S."/>
            <person name="Kotiranta H."/>
            <person name="LaButti K.M."/>
            <person name="Lechner B.E."/>
            <person name="Liimatainen K."/>
            <person name="Lipzen A."/>
            <person name="Lukacs Z."/>
            <person name="Mihaltcheva S."/>
            <person name="Morgado L.N."/>
            <person name="Niskanen T."/>
            <person name="Noordeloos M.E."/>
            <person name="Ohm R.A."/>
            <person name="Ortiz-Santana B."/>
            <person name="Ovrebo C."/>
            <person name="Racz N."/>
            <person name="Riley R."/>
            <person name="Savchenko A."/>
            <person name="Shiryaev A."/>
            <person name="Soop K."/>
            <person name="Spirin V."/>
            <person name="Szebenyi C."/>
            <person name="Tomsovsky M."/>
            <person name="Tulloss R.E."/>
            <person name="Uehling J."/>
            <person name="Grigoriev I.V."/>
            <person name="Vagvolgyi C."/>
            <person name="Papp T."/>
            <person name="Martin F.M."/>
            <person name="Miettinen O."/>
            <person name="Hibbett D.S."/>
            <person name="Nagy L.G."/>
        </authorList>
    </citation>
    <scope>NUCLEOTIDE SEQUENCE [LARGE SCALE GENOMIC DNA]</scope>
    <source>
        <strain evidence="1 2">FP101781</strain>
    </source>
</reference>
<comment type="caution">
    <text evidence="1">The sequence shown here is derived from an EMBL/GenBank/DDBJ whole genome shotgun (WGS) entry which is preliminary data.</text>
</comment>
<evidence type="ECO:0000313" key="2">
    <source>
        <dbReference type="Proteomes" id="UP000298030"/>
    </source>
</evidence>
<sequence length="174" mass="19689">MRARIPDLRKITSGWWSKTLGTWEMEHNAQWLMNQDMTCGKLEAKNQSLLRNKRLENHTGLLGCKSVLVAKILHKLERIEHAGSSVATISKYKDVKRSNELGGYGMKISLRCERGWRWVTCKAGLERENQPMLFEVKGRGSCPRSMETSGCAEPSGGLGCSTDDVTWRLAEVEY</sequence>
<evidence type="ECO:0000313" key="1">
    <source>
        <dbReference type="EMBL" id="TEB34706.1"/>
    </source>
</evidence>
<keyword evidence="2" id="KW-1185">Reference proteome</keyword>
<proteinExistence type="predicted"/>
<gene>
    <name evidence="1" type="ORF">FA13DRAFT_1707554</name>
</gene>